<dbReference type="PANTHER" id="PTHR31069:SF12">
    <property type="entry name" value="TRANSCRIPTION FACTOR DOMAIN-CONTAINING PROTEIN"/>
    <property type="match status" value="1"/>
</dbReference>
<feature type="compositionally biased region" description="Polar residues" evidence="5">
    <location>
        <begin position="10"/>
        <end position="23"/>
    </location>
</feature>
<keyword evidence="3" id="KW-0804">Transcription</keyword>
<evidence type="ECO:0000313" key="8">
    <source>
        <dbReference type="Proteomes" id="UP000825434"/>
    </source>
</evidence>
<accession>A0ABX8I300</accession>
<evidence type="ECO:0000256" key="2">
    <source>
        <dbReference type="ARBA" id="ARBA00023125"/>
    </source>
</evidence>
<dbReference type="EMBL" id="CP076661">
    <property type="protein sequence ID" value="QWU86253.1"/>
    <property type="molecule type" value="Genomic_DNA"/>
</dbReference>
<dbReference type="SMART" id="SM00906">
    <property type="entry name" value="Fungal_trans"/>
    <property type="match status" value="1"/>
</dbReference>
<organism evidence="7 8">
    <name type="scientific">Candidozyma haemuli</name>
    <dbReference type="NCBI Taxonomy" id="45357"/>
    <lineage>
        <taxon>Eukaryota</taxon>
        <taxon>Fungi</taxon>
        <taxon>Dikarya</taxon>
        <taxon>Ascomycota</taxon>
        <taxon>Saccharomycotina</taxon>
        <taxon>Pichiomycetes</taxon>
        <taxon>Metschnikowiaceae</taxon>
        <taxon>Candidozyma</taxon>
    </lineage>
</organism>
<keyword evidence="4" id="KW-0539">Nucleus</keyword>
<feature type="region of interest" description="Disordered" evidence="5">
    <location>
        <begin position="1"/>
        <end position="36"/>
    </location>
</feature>
<protein>
    <recommendedName>
        <fullName evidence="6">Xylanolytic transcriptional activator regulatory domain-containing protein</fullName>
    </recommendedName>
</protein>
<evidence type="ECO:0000259" key="6">
    <source>
        <dbReference type="SMART" id="SM00906"/>
    </source>
</evidence>
<proteinExistence type="predicted"/>
<dbReference type="InterPro" id="IPR007219">
    <property type="entry name" value="XnlR_reg_dom"/>
</dbReference>
<dbReference type="CDD" id="cd12148">
    <property type="entry name" value="fungal_TF_MHR"/>
    <property type="match status" value="1"/>
</dbReference>
<evidence type="ECO:0000256" key="1">
    <source>
        <dbReference type="ARBA" id="ARBA00023015"/>
    </source>
</evidence>
<evidence type="ECO:0000256" key="4">
    <source>
        <dbReference type="ARBA" id="ARBA00023242"/>
    </source>
</evidence>
<dbReference type="PANTHER" id="PTHR31069">
    <property type="entry name" value="OLEATE-ACTIVATED TRANSCRIPTION FACTOR 1-RELATED"/>
    <property type="match status" value="1"/>
</dbReference>
<evidence type="ECO:0000256" key="3">
    <source>
        <dbReference type="ARBA" id="ARBA00023163"/>
    </source>
</evidence>
<feature type="region of interest" description="Disordered" evidence="5">
    <location>
        <begin position="751"/>
        <end position="786"/>
    </location>
</feature>
<evidence type="ECO:0000313" key="7">
    <source>
        <dbReference type="EMBL" id="QWU86253.1"/>
    </source>
</evidence>
<feature type="domain" description="Xylanolytic transcriptional activator regulatory" evidence="6">
    <location>
        <begin position="384"/>
        <end position="460"/>
    </location>
</feature>
<keyword evidence="8" id="KW-1185">Reference proteome</keyword>
<sequence>MNGFYKNNRPGLQQTRSASNNHNSSDESLYRSEAPANAPANVHTELEMLKRKISILENSVKLSKTSDSSQIWSGGVNDLSYLVGYHPYASETEEFSFHDRYVPFFNHCVGSPRHYGPLSWIALIKIDNAINGMLAYQHRNVQMKRQFLKEQEQGDMQPSDKLFKEKIFRSDAFNDMSLKDSLRSTPEDRSRIKSKINDRAKAVGLTYYEGGIDSSLQLLDKIELILPTRKVIWLLLDRFFDRVALFFPFVDEFDFLEHMERILGPRSYTHEKIEKVNVEKKTDFPQLGMLLIFLRFAYLTLFSNIEAENDAKFNSNCPTPEAQIEKYLMHNPIDIDILEIAESCLHQFSFLRYCTLPILQLALYIKLYYMYSPENGEVPEDSHSQSFTALLINMAISLGMHRDPDHFDQIVRDERTNNLCRKIWNYLIIFDLNGAIANGTPICISKGSFDTKPPYHKPGNENLRNMESELAVIEAFSRLELGYEPLINIVQAIVNVQPIPMSQLTNRLNDMEVDFIKDLTDVSLNLNSECSLAERRANAMKTKIYFQANFFFLGVNFHFFNYYESMNNFDLAYFYLKKVMVVAVYNMMPFYEDYVEKSSSYFEGTTDLAITPGFQSLVHKCLIVISSIMARARFSVLFFETLPTHNSSLMTDPDYKLRYELIQKTYNLAFKCLRVITDTLTKLSSRYYYSWRCVKAQKALRQTFNGTDFYLNWCKGKECYTKFSNDMLEDLNKILQGSLDRVNNPKDQDMEPTIEQSNPPVMSGSTVNSDYSAQTAPDAIPSSNGFVTRNPSVGPDDCMNMPYQSQDIDNLWLQMMTEKPQRSSRNVYGRTPPSMDIDYGLGTFDHLIFENWDTTVDPIEINGDNAPESMNFLDSQNLEEIIRSVP</sequence>
<dbReference type="InterPro" id="IPR050675">
    <property type="entry name" value="OAF3"/>
</dbReference>
<keyword evidence="2" id="KW-0238">DNA-binding</keyword>
<gene>
    <name evidence="7" type="ORF">CA3LBN_000471</name>
</gene>
<name>A0ABX8I300_9ASCO</name>
<evidence type="ECO:0000256" key="5">
    <source>
        <dbReference type="SAM" id="MobiDB-lite"/>
    </source>
</evidence>
<dbReference type="Proteomes" id="UP000825434">
    <property type="component" value="Chromosome 1"/>
</dbReference>
<keyword evidence="1" id="KW-0805">Transcription regulation</keyword>
<reference evidence="7 8" key="1">
    <citation type="submission" date="2021-06" db="EMBL/GenBank/DDBJ databases">
        <title>Candida outbreak in Lebanon.</title>
        <authorList>
            <person name="Finianos M."/>
        </authorList>
    </citation>
    <scope>NUCLEOTIDE SEQUENCE [LARGE SCALE GENOMIC DNA]</scope>
    <source>
        <strain evidence="7">CA3LBN</strain>
    </source>
</reference>
<feature type="compositionally biased region" description="Polar residues" evidence="5">
    <location>
        <begin position="754"/>
        <end position="786"/>
    </location>
</feature>